<dbReference type="Pfam" id="PF09343">
    <property type="entry name" value="DUF2460"/>
    <property type="match status" value="1"/>
</dbReference>
<dbReference type="InterPro" id="IPR057122">
    <property type="entry name" value="TIM-barrel_NCTSP"/>
</dbReference>
<keyword evidence="6" id="KW-1185">Reference proteome</keyword>
<dbReference type="InterPro" id="IPR057102">
    <property type="entry name" value="NCTSP_N"/>
</dbReference>
<evidence type="ECO:0000259" key="2">
    <source>
        <dbReference type="Pfam" id="PF09343"/>
    </source>
</evidence>
<dbReference type="AlphaFoldDB" id="A0A6I4J1I1"/>
<feature type="domain" description="Non-contractile tail sheath TIM barrel" evidence="4">
    <location>
        <begin position="209"/>
        <end position="528"/>
    </location>
</feature>
<organism evidence="5 6">
    <name type="scientific">Sphingomonas horti</name>
    <dbReference type="NCBI Taxonomy" id="2682842"/>
    <lineage>
        <taxon>Bacteria</taxon>
        <taxon>Pseudomonadati</taxon>
        <taxon>Pseudomonadota</taxon>
        <taxon>Alphaproteobacteria</taxon>
        <taxon>Sphingomonadales</taxon>
        <taxon>Sphingomonadaceae</taxon>
        <taxon>Sphingomonas</taxon>
    </lineage>
</organism>
<evidence type="ECO:0000313" key="5">
    <source>
        <dbReference type="EMBL" id="MVO77928.1"/>
    </source>
</evidence>
<dbReference type="Pfam" id="PF23845">
    <property type="entry name" value="TIM-barrel_NCTSP"/>
    <property type="match status" value="1"/>
</dbReference>
<comment type="caution">
    <text evidence="5">The sequence shown here is derived from an EMBL/GenBank/DDBJ whole genome shotgun (WGS) entry which is preliminary data.</text>
</comment>
<evidence type="ECO:0000313" key="6">
    <source>
        <dbReference type="Proteomes" id="UP000441389"/>
    </source>
</evidence>
<feature type="domain" description="Non-contractile tail sheath N-terminal" evidence="3">
    <location>
        <begin position="17"/>
        <end position="204"/>
    </location>
</feature>
<dbReference type="RefSeq" id="WP_157026887.1">
    <property type="nucleotide sequence ID" value="NZ_WQMS01000008.1"/>
</dbReference>
<dbReference type="EMBL" id="WQMS01000008">
    <property type="protein sequence ID" value="MVO77928.1"/>
    <property type="molecule type" value="Genomic_DNA"/>
</dbReference>
<sequence length="740" mass="79367">MGHWLAQSRTCQETSFVKRFDARFWTVDFPRPMMASVVTIEADALRVDAVFYRKDDLAGLIWLTEDRYDHPLLAYETSRDFRRCRLSFRWRSSGIIALDAVDGPTLTIEGRDEAGAARSWFVRLWNYAEGAPEDAVVSLDFAALQSGSSLAGEAVWAGDVDRMFISLVPPGYDEAGGDLAAPAEGWAELTDIRCDGSGSVLAIGDVMLPPHQLRIATGYDDAYNLTPARLLRNMVQLGYRALINHYVGMSHYFRLDGGLATLSGGALNGPCAAWHRDLAARAKSLGYELIVSLSYELLDAHCPEAWKQRAADGAPALTGWDPPSTLLSPANAEAMAYLQAVAAAFVGIVVDAGLPVRFQVGEPWWWVAPDGTLCVHDDAAKAAVGGGIPADAEAGAMLAVSTAALTAAVKAIAPTAETLLLVYLPTVRGREEALVPAGWASPAFDVLQLEDYEWVTAGDVGASSRAAAGIEARLGYSAGRQHYLSGFVLRPEDKAGWQRIADAIERARGRGVAETFVWALPQVIRDGFIWFDEEADVDSFADVGFPIAIGREASVEAATSTAIAAGAGGREQRNAEWAEARLTFDAGPGIRSENDLGALLAFFRARRGPAQAFRFRDPFDDSSHGMTGEPGPEDQLLGTGDGVRTVFALVKDYDGVPRRVTRPVAGTVRVAVDGTETSGWTLQDEGAIGFDAPPAPGAIVTAGFRFDVPVRFAEDRLAVNRATFLAGESASVPLIEVREG</sequence>
<gene>
    <name evidence="5" type="ORF">GON01_08275</name>
</gene>
<evidence type="ECO:0000259" key="4">
    <source>
        <dbReference type="Pfam" id="PF23845"/>
    </source>
</evidence>
<reference evidence="5 6" key="1">
    <citation type="submission" date="2019-12" db="EMBL/GenBank/DDBJ databases">
        <authorList>
            <person name="Huq M.A."/>
        </authorList>
    </citation>
    <scope>NUCLEOTIDE SEQUENCE [LARGE SCALE GENOMIC DNA]</scope>
    <source>
        <strain evidence="5 6">MAH-20</strain>
    </source>
</reference>
<dbReference type="NCBIfam" id="TIGR02217">
    <property type="entry name" value="chp_TIGR02217"/>
    <property type="match status" value="1"/>
</dbReference>
<evidence type="ECO:0000256" key="1">
    <source>
        <dbReference type="SAM" id="MobiDB-lite"/>
    </source>
</evidence>
<name>A0A6I4J1I1_9SPHN</name>
<accession>A0A6I4J1I1</accession>
<proteinExistence type="predicted"/>
<dbReference type="Proteomes" id="UP000441389">
    <property type="component" value="Unassembled WGS sequence"/>
</dbReference>
<evidence type="ECO:0000259" key="3">
    <source>
        <dbReference type="Pfam" id="PF23844"/>
    </source>
</evidence>
<protein>
    <submittedName>
        <fullName evidence="5">TIGR02217 family protein</fullName>
    </submittedName>
</protein>
<feature type="domain" description="DUF2460" evidence="2">
    <location>
        <begin position="542"/>
        <end position="738"/>
    </location>
</feature>
<dbReference type="InterPro" id="IPR011740">
    <property type="entry name" value="DUF2460"/>
</dbReference>
<feature type="region of interest" description="Disordered" evidence="1">
    <location>
        <begin position="618"/>
        <end position="638"/>
    </location>
</feature>
<dbReference type="Pfam" id="PF23844">
    <property type="entry name" value="NCTSP_N"/>
    <property type="match status" value="1"/>
</dbReference>